<keyword evidence="3" id="KW-0677">Repeat</keyword>
<name>A0A9J6BLR4_POLVA</name>
<keyword evidence="2" id="KW-0732">Signal</keyword>
<dbReference type="EMBL" id="JADBJN010000003">
    <property type="protein sequence ID" value="KAG5670411.1"/>
    <property type="molecule type" value="Genomic_DNA"/>
</dbReference>
<comment type="caution">
    <text evidence="4">The sequence shown here is derived from an EMBL/GenBank/DDBJ whole genome shotgun (WGS) entry which is preliminary data.</text>
</comment>
<evidence type="ECO:0000256" key="1">
    <source>
        <dbReference type="ARBA" id="ARBA00022614"/>
    </source>
</evidence>
<organism evidence="4 5">
    <name type="scientific">Polypedilum vanderplanki</name>
    <name type="common">Sleeping chironomid midge</name>
    <dbReference type="NCBI Taxonomy" id="319348"/>
    <lineage>
        <taxon>Eukaryota</taxon>
        <taxon>Metazoa</taxon>
        <taxon>Ecdysozoa</taxon>
        <taxon>Arthropoda</taxon>
        <taxon>Hexapoda</taxon>
        <taxon>Insecta</taxon>
        <taxon>Pterygota</taxon>
        <taxon>Neoptera</taxon>
        <taxon>Endopterygota</taxon>
        <taxon>Diptera</taxon>
        <taxon>Nematocera</taxon>
        <taxon>Chironomoidea</taxon>
        <taxon>Chironomidae</taxon>
        <taxon>Chironominae</taxon>
        <taxon>Polypedilum</taxon>
        <taxon>Polypedilum</taxon>
    </lineage>
</organism>
<dbReference type="PROSITE" id="PS51450">
    <property type="entry name" value="LRR"/>
    <property type="match status" value="2"/>
</dbReference>
<dbReference type="InterPro" id="IPR032675">
    <property type="entry name" value="LRR_dom_sf"/>
</dbReference>
<dbReference type="SMART" id="SM00369">
    <property type="entry name" value="LRR_TYP"/>
    <property type="match status" value="5"/>
</dbReference>
<evidence type="ECO:0000313" key="4">
    <source>
        <dbReference type="EMBL" id="KAG5670411.1"/>
    </source>
</evidence>
<dbReference type="InterPro" id="IPR001611">
    <property type="entry name" value="Leu-rich_rpt"/>
</dbReference>
<dbReference type="SMART" id="SM00365">
    <property type="entry name" value="LRR_SD22"/>
    <property type="match status" value="4"/>
</dbReference>
<dbReference type="PANTHER" id="PTHR24373:SF275">
    <property type="entry name" value="TIR DOMAIN-CONTAINING PROTEIN"/>
    <property type="match status" value="1"/>
</dbReference>
<dbReference type="PANTHER" id="PTHR24373">
    <property type="entry name" value="SLIT RELATED LEUCINE-RICH REPEAT NEURONAL PROTEIN"/>
    <property type="match status" value="1"/>
</dbReference>
<dbReference type="InterPro" id="IPR050328">
    <property type="entry name" value="Dev_Immune_Receptor"/>
</dbReference>
<evidence type="ECO:0000256" key="3">
    <source>
        <dbReference type="ARBA" id="ARBA00022737"/>
    </source>
</evidence>
<dbReference type="InterPro" id="IPR003591">
    <property type="entry name" value="Leu-rich_rpt_typical-subtyp"/>
</dbReference>
<dbReference type="Proteomes" id="UP001107558">
    <property type="component" value="Chromosome 3"/>
</dbReference>
<gene>
    <name evidence="4" type="ORF">PVAND_000679</name>
</gene>
<dbReference type="SUPFAM" id="SSF52058">
    <property type="entry name" value="L domain-like"/>
    <property type="match status" value="1"/>
</dbReference>
<sequence length="379" mass="44153">MTRLPSACFTKFTSINELYANNTGIELIEDDDFQNVRYLQILNLSGNKIDKFKNLSFLYLGSLREIDFSHNQIEDLDLNISNVSVWNNLMKIDFSYNKIKKFNEQILQKYFKTTQYSNRKVSILLNNNQIEKFISTMRNCEILYDQQSTLELNLTYNSLKSIESKCDITVLDISNNQLEDVKANATEVIADNNKIKTMNFFTDPNIVSLKNNDLKSLDYVNFLSTFKNVQELDISNNSFGTLKKETFADMRNLKKLSLRGIGLTRTLFGLFGHLRKLEYLDLSYNDLSTFDHRHFLALDNLKILELSGNKLRGDDMFYINFRNVLPNLQFIALEGNELWCDHLSKIKKNLNAQQIELIEAKYPVKYESNIYGIQCFYDG</sequence>
<protein>
    <submittedName>
        <fullName evidence="4">Uncharacterized protein</fullName>
    </submittedName>
</protein>
<keyword evidence="5" id="KW-1185">Reference proteome</keyword>
<accession>A0A9J6BLR4</accession>
<evidence type="ECO:0000256" key="2">
    <source>
        <dbReference type="ARBA" id="ARBA00022729"/>
    </source>
</evidence>
<dbReference type="PRINTS" id="PR00019">
    <property type="entry name" value="LEURICHRPT"/>
</dbReference>
<reference evidence="4" key="1">
    <citation type="submission" date="2021-03" db="EMBL/GenBank/DDBJ databases">
        <title>Chromosome level genome of the anhydrobiotic midge Polypedilum vanderplanki.</title>
        <authorList>
            <person name="Yoshida Y."/>
            <person name="Kikawada T."/>
            <person name="Gusev O."/>
        </authorList>
    </citation>
    <scope>NUCLEOTIDE SEQUENCE</scope>
    <source>
        <strain evidence="4">NIAS01</strain>
        <tissue evidence="4">Whole body or cell culture</tissue>
    </source>
</reference>
<dbReference type="OrthoDB" id="6022531at2759"/>
<evidence type="ECO:0000313" key="5">
    <source>
        <dbReference type="Proteomes" id="UP001107558"/>
    </source>
</evidence>
<proteinExistence type="predicted"/>
<keyword evidence="1" id="KW-0433">Leucine-rich repeat</keyword>
<dbReference type="Pfam" id="PF13855">
    <property type="entry name" value="LRR_8"/>
    <property type="match status" value="3"/>
</dbReference>
<dbReference type="Gene3D" id="3.80.10.10">
    <property type="entry name" value="Ribonuclease Inhibitor"/>
    <property type="match status" value="1"/>
</dbReference>
<dbReference type="AlphaFoldDB" id="A0A9J6BLR4"/>